<dbReference type="GO" id="GO:0005525">
    <property type="term" value="F:GTP binding"/>
    <property type="evidence" value="ECO:0007669"/>
    <property type="project" value="UniProtKB-KW"/>
</dbReference>
<dbReference type="InterPro" id="IPR027417">
    <property type="entry name" value="P-loop_NTPase"/>
</dbReference>
<dbReference type="InterPro" id="IPR030393">
    <property type="entry name" value="G_ENGB_dom"/>
</dbReference>
<dbReference type="EMBL" id="JAIQCV010000003">
    <property type="protein sequence ID" value="KAH1115466.1"/>
    <property type="molecule type" value="Genomic_DNA"/>
</dbReference>
<comment type="similarity">
    <text evidence="2">Belongs to the TRAFAC class TrmE-Era-EngA-EngB-Septin-like GTPase superfamily. EngB GTPase family.</text>
</comment>
<evidence type="ECO:0000256" key="3">
    <source>
        <dbReference type="ARBA" id="ARBA00022723"/>
    </source>
</evidence>
<keyword evidence="4" id="KW-0547">Nucleotide-binding</keyword>
<dbReference type="InterPro" id="IPR006073">
    <property type="entry name" value="GTP-bd"/>
</dbReference>
<feature type="compositionally biased region" description="Basic and acidic residues" evidence="7">
    <location>
        <begin position="83"/>
        <end position="93"/>
    </location>
</feature>
<evidence type="ECO:0000256" key="7">
    <source>
        <dbReference type="SAM" id="MobiDB-lite"/>
    </source>
</evidence>
<sequence length="465" mass="51978">MSKEAGLNLKLNKKLKVSLGKPKNYINRDATKPSVEKDGVIGGKTNSESRRLKDDGRRMRVDSHKNLEATHKKVSSGKHSKTVKGDLNKERKSNVKASPPLERATSRNPKNGGTRAKELGIDSTPNDSSKKHANARANSTKKVVRVRKSLKTDSEAVDDKPKKKKRVIRLDPYDISNKRLDDGIATDESKKDKKKDLEENAAMSKNAQFRGIQPSPSILSFVEDNLLGRRRSIEIQRAGYNTELSAPLDNIPFSTNPERERIEENIFRNKLQFFAAAKVSSSFPAPDIPEIAFAGRSNVGKSSLLNALTRQWGVVRTSDKPGLTQSINFFQLGSKLCLVDLPGYGFAYAKEEVKEAWEELVKEYVSTRVGLKRVCLLIDTKWGMKPRDNELIDLMERSQTKYQIVLTKTDTVFPIDVARRAMQIEEGLKANRSVVQPVMMVSSKSGAGIRSLRTVLSKIARFAKI</sequence>
<dbReference type="CDD" id="cd01876">
    <property type="entry name" value="YihA_EngB"/>
    <property type="match status" value="1"/>
</dbReference>
<protein>
    <recommendedName>
        <fullName evidence="8">EngB-type G domain-containing protein</fullName>
    </recommendedName>
</protein>
<feature type="compositionally biased region" description="Basic and acidic residues" evidence="7">
    <location>
        <begin position="29"/>
        <end position="39"/>
    </location>
</feature>
<organism evidence="9 10">
    <name type="scientific">Gossypium stocksii</name>
    <dbReference type="NCBI Taxonomy" id="47602"/>
    <lineage>
        <taxon>Eukaryota</taxon>
        <taxon>Viridiplantae</taxon>
        <taxon>Streptophyta</taxon>
        <taxon>Embryophyta</taxon>
        <taxon>Tracheophyta</taxon>
        <taxon>Spermatophyta</taxon>
        <taxon>Magnoliopsida</taxon>
        <taxon>eudicotyledons</taxon>
        <taxon>Gunneridae</taxon>
        <taxon>Pentapetalae</taxon>
        <taxon>rosids</taxon>
        <taxon>malvids</taxon>
        <taxon>Malvales</taxon>
        <taxon>Malvaceae</taxon>
        <taxon>Malvoideae</taxon>
        <taxon>Gossypium</taxon>
    </lineage>
</organism>
<dbReference type="GO" id="GO:0046872">
    <property type="term" value="F:metal ion binding"/>
    <property type="evidence" value="ECO:0007669"/>
    <property type="project" value="UniProtKB-KW"/>
</dbReference>
<evidence type="ECO:0000259" key="8">
    <source>
        <dbReference type="PROSITE" id="PS51706"/>
    </source>
</evidence>
<gene>
    <name evidence="9" type="ORF">J1N35_008844</name>
</gene>
<evidence type="ECO:0000256" key="4">
    <source>
        <dbReference type="ARBA" id="ARBA00022741"/>
    </source>
</evidence>
<dbReference type="PANTHER" id="PTHR47560">
    <property type="entry name" value="EXPRESSED PROTEIN"/>
    <property type="match status" value="1"/>
</dbReference>
<evidence type="ECO:0000256" key="2">
    <source>
        <dbReference type="ARBA" id="ARBA00009638"/>
    </source>
</evidence>
<evidence type="ECO:0000256" key="6">
    <source>
        <dbReference type="ARBA" id="ARBA00023134"/>
    </source>
</evidence>
<evidence type="ECO:0000256" key="5">
    <source>
        <dbReference type="ARBA" id="ARBA00022842"/>
    </source>
</evidence>
<feature type="domain" description="EngB-type G" evidence="8">
    <location>
        <begin position="287"/>
        <end position="462"/>
    </location>
</feature>
<dbReference type="NCBIfam" id="TIGR03598">
    <property type="entry name" value="GTPase_YsxC"/>
    <property type="match status" value="1"/>
</dbReference>
<evidence type="ECO:0000313" key="9">
    <source>
        <dbReference type="EMBL" id="KAH1115466.1"/>
    </source>
</evidence>
<feature type="compositionally biased region" description="Basic and acidic residues" evidence="7">
    <location>
        <begin position="150"/>
        <end position="161"/>
    </location>
</feature>
<dbReference type="NCBIfam" id="TIGR00231">
    <property type="entry name" value="small_GTP"/>
    <property type="match status" value="1"/>
</dbReference>
<dbReference type="PANTHER" id="PTHR47560:SF1">
    <property type="entry name" value="EXPRESSED PROTEIN"/>
    <property type="match status" value="1"/>
</dbReference>
<name>A0A9D3W9V7_9ROSI</name>
<dbReference type="Pfam" id="PF01926">
    <property type="entry name" value="MMR_HSR1"/>
    <property type="match status" value="1"/>
</dbReference>
<feature type="compositionally biased region" description="Basic and acidic residues" evidence="7">
    <location>
        <begin position="47"/>
        <end position="71"/>
    </location>
</feature>
<dbReference type="Proteomes" id="UP000828251">
    <property type="component" value="Unassembled WGS sequence"/>
</dbReference>
<dbReference type="InterPro" id="IPR019987">
    <property type="entry name" value="GTP-bd_ribosome_bio_YsxC"/>
</dbReference>
<dbReference type="InterPro" id="IPR005225">
    <property type="entry name" value="Small_GTP-bd"/>
</dbReference>
<comment type="cofactor">
    <cofactor evidence="1">
        <name>Mg(2+)</name>
        <dbReference type="ChEBI" id="CHEBI:18420"/>
    </cofactor>
</comment>
<keyword evidence="6" id="KW-0342">GTP-binding</keyword>
<dbReference type="Gene3D" id="3.40.50.300">
    <property type="entry name" value="P-loop containing nucleotide triphosphate hydrolases"/>
    <property type="match status" value="1"/>
</dbReference>
<proteinExistence type="inferred from homology"/>
<dbReference type="OrthoDB" id="391988at2759"/>
<keyword evidence="5" id="KW-0460">Magnesium</keyword>
<dbReference type="AlphaFoldDB" id="A0A9D3W9V7"/>
<feature type="compositionally biased region" description="Basic residues" evidence="7">
    <location>
        <begin position="72"/>
        <end position="82"/>
    </location>
</feature>
<feature type="region of interest" description="Disordered" evidence="7">
    <location>
        <begin position="20"/>
        <end position="170"/>
    </location>
</feature>
<dbReference type="PROSITE" id="PS51706">
    <property type="entry name" value="G_ENGB"/>
    <property type="match status" value="1"/>
</dbReference>
<comment type="caution">
    <text evidence="9">The sequence shown here is derived from an EMBL/GenBank/DDBJ whole genome shotgun (WGS) entry which is preliminary data.</text>
</comment>
<evidence type="ECO:0000313" key="10">
    <source>
        <dbReference type="Proteomes" id="UP000828251"/>
    </source>
</evidence>
<accession>A0A9D3W9V7</accession>
<reference evidence="9 10" key="1">
    <citation type="journal article" date="2021" name="Plant Biotechnol. J.">
        <title>Multi-omics assisted identification of the key and species-specific regulatory components of drought-tolerant mechanisms in Gossypium stocksii.</title>
        <authorList>
            <person name="Yu D."/>
            <person name="Ke L."/>
            <person name="Zhang D."/>
            <person name="Wu Y."/>
            <person name="Sun Y."/>
            <person name="Mei J."/>
            <person name="Sun J."/>
            <person name="Sun Y."/>
        </authorList>
    </citation>
    <scope>NUCLEOTIDE SEQUENCE [LARGE SCALE GENOMIC DNA]</scope>
    <source>
        <strain evidence="10">cv. E1</strain>
        <tissue evidence="9">Leaf</tissue>
    </source>
</reference>
<evidence type="ECO:0000256" key="1">
    <source>
        <dbReference type="ARBA" id="ARBA00001946"/>
    </source>
</evidence>
<dbReference type="HAMAP" id="MF_00321">
    <property type="entry name" value="GTPase_EngB"/>
    <property type="match status" value="1"/>
</dbReference>
<keyword evidence="3" id="KW-0479">Metal-binding</keyword>
<keyword evidence="10" id="KW-1185">Reference proteome</keyword>
<dbReference type="SUPFAM" id="SSF52540">
    <property type="entry name" value="P-loop containing nucleoside triphosphate hydrolases"/>
    <property type="match status" value="1"/>
</dbReference>